<reference evidence="3" key="1">
    <citation type="submission" date="2025-08" db="UniProtKB">
        <authorList>
            <consortium name="RefSeq"/>
        </authorList>
    </citation>
    <scope>IDENTIFICATION</scope>
    <source>
        <tissue evidence="3">Whole organism</tissue>
    </source>
</reference>
<dbReference type="InterPro" id="IPR052992">
    <property type="entry name" value="SDR_member_12"/>
</dbReference>
<dbReference type="KEGG" id="hazt:108679936"/>
<evidence type="ECO:0000313" key="2">
    <source>
        <dbReference type="Proteomes" id="UP000694843"/>
    </source>
</evidence>
<dbReference type="SUPFAM" id="SSF51735">
    <property type="entry name" value="NAD(P)-binding Rossmann-fold domains"/>
    <property type="match status" value="1"/>
</dbReference>
<feature type="compositionally biased region" description="Polar residues" evidence="1">
    <location>
        <begin position="328"/>
        <end position="340"/>
    </location>
</feature>
<dbReference type="RefSeq" id="XP_018024171.1">
    <property type="nucleotide sequence ID" value="XM_018168682.2"/>
</dbReference>
<dbReference type="Proteomes" id="UP000694843">
    <property type="component" value="Unplaced"/>
</dbReference>
<organism evidence="2 3">
    <name type="scientific">Hyalella azteca</name>
    <name type="common">Amphipod</name>
    <dbReference type="NCBI Taxonomy" id="294128"/>
    <lineage>
        <taxon>Eukaryota</taxon>
        <taxon>Metazoa</taxon>
        <taxon>Ecdysozoa</taxon>
        <taxon>Arthropoda</taxon>
        <taxon>Crustacea</taxon>
        <taxon>Multicrustacea</taxon>
        <taxon>Malacostraca</taxon>
        <taxon>Eumalacostraca</taxon>
        <taxon>Peracarida</taxon>
        <taxon>Amphipoda</taxon>
        <taxon>Senticaudata</taxon>
        <taxon>Talitrida</taxon>
        <taxon>Talitroidea</taxon>
        <taxon>Hyalellidae</taxon>
        <taxon>Hyalella</taxon>
    </lineage>
</organism>
<accession>A0A8B7PFT4</accession>
<dbReference type="AlphaFoldDB" id="A0A8B7PFT4"/>
<sequence>MTSSTWFRNTYFYTKGNREYTKNGFEAAKARFVPGDLDVDLTGRHIMITGANKGLGLCTAHELAKRGAVLHLVCRNMDDARQARTTVVSETGNDVSHLNHLTEDSRVVTVSSGGMLLVRLDPDDLSFEKLVPFNGRLAYSQTKRQQVVLTLNYAQMFDKVHFSSMHPGWVDTHAVRTSIPDFYEANKEKLRSVDQGADTIVWLAASKKASEHPSGLFFQDREPVPTHFPLAWTRSSLSDEKRFIEKLHEIATRLLQPRVPEAVTPPSDSQAEQKSDVESSSMLKADAEIQAVKASSSVPESGLQREPNSITDGVGLQHASDVQPPNPLTSQTESQNNVNVSKDEDAPYPLASNESVETDEKIDVALKSPAAEPAVASLTSSLESAKIQEQAKESTVSKE</sequence>
<evidence type="ECO:0000256" key="1">
    <source>
        <dbReference type="SAM" id="MobiDB-lite"/>
    </source>
</evidence>
<gene>
    <name evidence="3" type="primary">LOC108679936</name>
</gene>
<feature type="region of interest" description="Disordered" evidence="1">
    <location>
        <begin position="257"/>
        <end position="399"/>
    </location>
</feature>
<proteinExistence type="predicted"/>
<protein>
    <submittedName>
        <fullName evidence="3">Dehydrogenase/reductase SDR family member 12</fullName>
    </submittedName>
</protein>
<dbReference type="Gene3D" id="3.40.50.720">
    <property type="entry name" value="NAD(P)-binding Rossmann-like Domain"/>
    <property type="match status" value="2"/>
</dbReference>
<dbReference type="PANTHER" id="PTHR44656:SF7">
    <property type="entry name" value="DEHYDROGENASE_REDUCTASE SDR FAMILY MEMBER 12"/>
    <property type="match status" value="1"/>
</dbReference>
<name>A0A8B7PFT4_HYAAZ</name>
<dbReference type="OrthoDB" id="417891at2759"/>
<dbReference type="PANTHER" id="PTHR44656">
    <property type="entry name" value="DEHYDROGENASE/REDUCTASE SDR FAMILY MEMBER 12"/>
    <property type="match status" value="1"/>
</dbReference>
<dbReference type="GeneID" id="108679936"/>
<feature type="compositionally biased region" description="Basic and acidic residues" evidence="1">
    <location>
        <begin position="389"/>
        <end position="399"/>
    </location>
</feature>
<evidence type="ECO:0000313" key="3">
    <source>
        <dbReference type="RefSeq" id="XP_018024171.1"/>
    </source>
</evidence>
<dbReference type="InterPro" id="IPR036291">
    <property type="entry name" value="NAD(P)-bd_dom_sf"/>
</dbReference>
<keyword evidence="2" id="KW-1185">Reference proteome</keyword>